<organism evidence="1 2">
    <name type="scientific">Empedobacter brevis</name>
    <dbReference type="NCBI Taxonomy" id="247"/>
    <lineage>
        <taxon>Bacteria</taxon>
        <taxon>Pseudomonadati</taxon>
        <taxon>Bacteroidota</taxon>
        <taxon>Flavobacteriia</taxon>
        <taxon>Flavobacteriales</taxon>
        <taxon>Weeksellaceae</taxon>
        <taxon>Empedobacter</taxon>
    </lineage>
</organism>
<gene>
    <name evidence="1" type="ORF">HX001_17970</name>
</gene>
<protein>
    <submittedName>
        <fullName evidence="1">Uncharacterized protein</fullName>
    </submittedName>
</protein>
<evidence type="ECO:0000313" key="2">
    <source>
        <dbReference type="Proteomes" id="UP001170959"/>
    </source>
</evidence>
<name>A0AAJ1QHW9_9FLAO</name>
<sequence length="53" mass="6196">MKVTTEIKKRKIPIVRVDKALNKFDDKILFPDKLEKANEMLKKVGLPKQWTTA</sequence>
<comment type="caution">
    <text evidence="1">The sequence shown here is derived from an EMBL/GenBank/DDBJ whole genome shotgun (WGS) entry which is preliminary data.</text>
</comment>
<evidence type="ECO:0000313" key="1">
    <source>
        <dbReference type="EMBL" id="MDM1074369.1"/>
    </source>
</evidence>
<dbReference type="AlphaFoldDB" id="A0AAJ1QHW9"/>
<reference evidence="1" key="2">
    <citation type="journal article" date="2022" name="Sci. Total Environ.">
        <title>Prevalence, transmission, and molecular epidemiology of tet(X)-positive bacteria among humans, animals, and environmental niches in China: An epidemiological, and genomic-based study.</title>
        <authorList>
            <person name="Dong N."/>
            <person name="Zeng Y."/>
            <person name="Cai C."/>
            <person name="Sun C."/>
            <person name="Lu J."/>
            <person name="Liu C."/>
            <person name="Zhou H."/>
            <person name="Sun Q."/>
            <person name="Shu L."/>
            <person name="Wang H."/>
            <person name="Wang Y."/>
            <person name="Wang S."/>
            <person name="Wu C."/>
            <person name="Chan E.W."/>
            <person name="Chen G."/>
            <person name="Shen Z."/>
            <person name="Chen S."/>
            <person name="Zhang R."/>
        </authorList>
    </citation>
    <scope>NUCLEOTIDE SEQUENCE</scope>
    <source>
        <strain evidence="1">R655-4</strain>
    </source>
</reference>
<reference evidence="1" key="1">
    <citation type="submission" date="2020-06" db="EMBL/GenBank/DDBJ databases">
        <authorList>
            <person name="Dong N."/>
        </authorList>
    </citation>
    <scope>NUCLEOTIDE SEQUENCE</scope>
    <source>
        <strain evidence="1">R655-4</strain>
    </source>
</reference>
<proteinExistence type="predicted"/>
<accession>A0AAJ1QHW9</accession>
<dbReference type="EMBL" id="JACAGJ010000024">
    <property type="protein sequence ID" value="MDM1074369.1"/>
    <property type="molecule type" value="Genomic_DNA"/>
</dbReference>
<dbReference type="RefSeq" id="WP_141113035.1">
    <property type="nucleotide sequence ID" value="NZ_JACAGJ010000024.1"/>
</dbReference>
<dbReference type="Proteomes" id="UP001170959">
    <property type="component" value="Unassembled WGS sequence"/>
</dbReference>